<organism evidence="1 2">
    <name type="scientific">Kibdelosporangium lantanae</name>
    <dbReference type="NCBI Taxonomy" id="1497396"/>
    <lineage>
        <taxon>Bacteria</taxon>
        <taxon>Bacillati</taxon>
        <taxon>Actinomycetota</taxon>
        <taxon>Actinomycetes</taxon>
        <taxon>Pseudonocardiales</taxon>
        <taxon>Pseudonocardiaceae</taxon>
        <taxon>Kibdelosporangium</taxon>
    </lineage>
</organism>
<proteinExistence type="predicted"/>
<protein>
    <submittedName>
        <fullName evidence="1">Uncharacterized protein</fullName>
    </submittedName>
</protein>
<reference evidence="2" key="1">
    <citation type="journal article" date="2019" name="Int. J. Syst. Evol. Microbiol.">
        <title>The Global Catalogue of Microorganisms (GCM) 10K type strain sequencing project: providing services to taxonomists for standard genome sequencing and annotation.</title>
        <authorList>
            <consortium name="The Broad Institute Genomics Platform"/>
            <consortium name="The Broad Institute Genome Sequencing Center for Infectious Disease"/>
            <person name="Wu L."/>
            <person name="Ma J."/>
        </authorList>
    </citation>
    <scope>NUCLEOTIDE SEQUENCE [LARGE SCALE GENOMIC DNA]</scope>
    <source>
        <strain evidence="2">JCM 31486</strain>
    </source>
</reference>
<dbReference type="Proteomes" id="UP001597045">
    <property type="component" value="Unassembled WGS sequence"/>
</dbReference>
<comment type="caution">
    <text evidence="1">The sequence shown here is derived from an EMBL/GenBank/DDBJ whole genome shotgun (WGS) entry which is preliminary data.</text>
</comment>
<evidence type="ECO:0000313" key="1">
    <source>
        <dbReference type="EMBL" id="MFD1051675.1"/>
    </source>
</evidence>
<accession>A0ABW3MMA4</accession>
<sequence>MSLYVGLVVANFIWLWPILNGTSITNGHWNAEMWLPSWRP</sequence>
<keyword evidence="2" id="KW-1185">Reference proteome</keyword>
<name>A0ABW3MMA4_9PSEU</name>
<dbReference type="EMBL" id="JBHTIS010003781">
    <property type="protein sequence ID" value="MFD1051675.1"/>
    <property type="molecule type" value="Genomic_DNA"/>
</dbReference>
<evidence type="ECO:0000313" key="2">
    <source>
        <dbReference type="Proteomes" id="UP001597045"/>
    </source>
</evidence>
<gene>
    <name evidence="1" type="ORF">ACFQ1S_42045</name>
</gene>